<comment type="caution">
    <text evidence="2">The sequence shown here is derived from an EMBL/GenBank/DDBJ whole genome shotgun (WGS) entry which is preliminary data.</text>
</comment>
<reference evidence="3" key="1">
    <citation type="submission" date="2018-04" db="EMBL/GenBank/DDBJ databases">
        <authorList>
            <person name="Cornet L."/>
        </authorList>
    </citation>
    <scope>NUCLEOTIDE SEQUENCE [LARGE SCALE GENOMIC DNA]</scope>
</reference>
<sequence>MAEENKSKNAENDIIEGAKPEDTVAETAKPDADAKGLEASDDKQVNEPVAKITEDKSGESKPDEKPPSGDQPAGKTAGDAKANTPAAKPTGDKKPAAKKKEKPPKLEDKPFNEFMEQHYLPSLKEAMADEGINDLNLEFAKRKLEVMGQSGDDDYWQVKGDWEEPGEGQRQFNIAFIDEDISGQKVFTLTSNGAKPSTIEQFMGDERRITLDLMVLYTLQRLNGQKWLTRN</sequence>
<dbReference type="AlphaFoldDB" id="A0A2W4UG08"/>
<evidence type="ECO:0000313" key="2">
    <source>
        <dbReference type="EMBL" id="PZO19873.1"/>
    </source>
</evidence>
<name>A0A2W4UG08_9CYAN</name>
<organism evidence="2 3">
    <name type="scientific">Leptolyngbya foveolarum</name>
    <dbReference type="NCBI Taxonomy" id="47253"/>
    <lineage>
        <taxon>Bacteria</taxon>
        <taxon>Bacillati</taxon>
        <taxon>Cyanobacteriota</taxon>
        <taxon>Cyanophyceae</taxon>
        <taxon>Leptolyngbyales</taxon>
        <taxon>Leptolyngbyaceae</taxon>
        <taxon>Leptolyngbya group</taxon>
        <taxon>Leptolyngbya</taxon>
    </lineage>
</organism>
<dbReference type="EMBL" id="QBMC01000037">
    <property type="protein sequence ID" value="PZO19873.1"/>
    <property type="molecule type" value="Genomic_DNA"/>
</dbReference>
<feature type="region of interest" description="Disordered" evidence="1">
    <location>
        <begin position="1"/>
        <end position="111"/>
    </location>
</feature>
<gene>
    <name evidence="2" type="ORF">DCF25_07660</name>
</gene>
<feature type="compositionally biased region" description="Basic and acidic residues" evidence="1">
    <location>
        <begin position="52"/>
        <end position="67"/>
    </location>
</feature>
<dbReference type="Pfam" id="PF11210">
    <property type="entry name" value="DUF2996"/>
    <property type="match status" value="1"/>
</dbReference>
<reference evidence="2 3" key="2">
    <citation type="submission" date="2018-06" db="EMBL/GenBank/DDBJ databases">
        <title>Metagenomic assembly of (sub)arctic Cyanobacteria and their associated microbiome from non-axenic cultures.</title>
        <authorList>
            <person name="Baurain D."/>
        </authorList>
    </citation>
    <scope>NUCLEOTIDE SEQUENCE [LARGE SCALE GENOMIC DNA]</scope>
    <source>
        <strain evidence="2">ULC129bin1</strain>
    </source>
</reference>
<dbReference type="PANTHER" id="PTHR36341:SF3">
    <property type="entry name" value="DUF2996 FAMILY PROTEIN"/>
    <property type="match status" value="1"/>
</dbReference>
<dbReference type="Proteomes" id="UP000249354">
    <property type="component" value="Unassembled WGS sequence"/>
</dbReference>
<dbReference type="InterPro" id="IPR021374">
    <property type="entry name" value="DUF2996"/>
</dbReference>
<feature type="compositionally biased region" description="Basic and acidic residues" evidence="1">
    <location>
        <begin position="1"/>
        <end position="45"/>
    </location>
</feature>
<accession>A0A2W4UG08</accession>
<evidence type="ECO:0000256" key="1">
    <source>
        <dbReference type="SAM" id="MobiDB-lite"/>
    </source>
</evidence>
<proteinExistence type="predicted"/>
<evidence type="ECO:0000313" key="3">
    <source>
        <dbReference type="Proteomes" id="UP000249354"/>
    </source>
</evidence>
<protein>
    <submittedName>
        <fullName evidence="2">DUF2996 domain-containing protein</fullName>
    </submittedName>
</protein>
<dbReference type="PANTHER" id="PTHR36341">
    <property type="entry name" value="DUF2996 FAMILY PROTEIN"/>
    <property type="match status" value="1"/>
</dbReference>